<dbReference type="Proteomes" id="UP000009282">
    <property type="component" value="Chromosome"/>
</dbReference>
<evidence type="ECO:0000313" key="1">
    <source>
        <dbReference type="EMBL" id="AEP29101.1"/>
    </source>
</evidence>
<accession>G4QG10</accession>
<protein>
    <submittedName>
        <fullName evidence="1">Uncharacterized protein</fullName>
    </submittedName>
</protein>
<reference evidence="1 2" key="1">
    <citation type="journal article" date="2011" name="J. Bacteriol.">
        <title>Complete genome sequence of seawater bacterium Glaciecola nitratireducens FR1064T.</title>
        <authorList>
            <person name="Bian F."/>
            <person name="Qin Q.L."/>
            <person name="Xie B.B."/>
            <person name="Shu Y.L."/>
            <person name="Zhang X.Y."/>
            <person name="Yu Y."/>
            <person name="Chen B."/>
            <person name="Chen X.L."/>
            <person name="Zhou B.C."/>
            <person name="Zhang Y.Z."/>
        </authorList>
    </citation>
    <scope>NUCLEOTIDE SEQUENCE [LARGE SCALE GENOMIC DNA]</scope>
    <source>
        <strain evidence="2">JCM 12485 / KCTC 12276 / FR1064</strain>
    </source>
</reference>
<dbReference type="EMBL" id="CP003060">
    <property type="protein sequence ID" value="AEP29101.1"/>
    <property type="molecule type" value="Genomic_DNA"/>
</dbReference>
<proteinExistence type="predicted"/>
<dbReference type="KEGG" id="gni:GNIT_0963"/>
<name>G4QG10_GLANF</name>
<evidence type="ECO:0000313" key="2">
    <source>
        <dbReference type="Proteomes" id="UP000009282"/>
    </source>
</evidence>
<dbReference type="AlphaFoldDB" id="G4QG10"/>
<dbReference type="OrthoDB" id="5869838at2"/>
<dbReference type="RefSeq" id="WP_014107976.1">
    <property type="nucleotide sequence ID" value="NC_016041.1"/>
</dbReference>
<dbReference type="eggNOG" id="ENOG502ZH80">
    <property type="taxonomic scope" value="Bacteria"/>
</dbReference>
<keyword evidence="2" id="KW-1185">Reference proteome</keyword>
<dbReference type="STRING" id="1085623.GNIT_0963"/>
<sequence>MLKPKDFYRLDEVEEHFSLTKSEILDLAENRKLQFSVRCVDKKGIVFSIKDKRRIGLCHATYNGCLAIGAENTRTLSIEGKVEFSIGAILETSKLNIYSSEYQLGSKMPNRIFAEWNPSQSLNDTITYGFVFEPSLQDTKQGVIDVIAASVESFTSKQPLITEEGNVLLSIMEKSKDVFSKTEKFELHHSRVAHQDLVKLGHTHISSRVFKNKKSPSELVSINHPPHILIKNLIQLQPLMIPSELWKFLQNNWESRDDLDPNSILCEVTNDYIRWMGKNDLEKKLSYKSFKNRVIEFKKIN</sequence>
<organism evidence="1 2">
    <name type="scientific">Glaciecola nitratireducens (strain JCM 12485 / KCTC 12276 / FR1064)</name>
    <dbReference type="NCBI Taxonomy" id="1085623"/>
    <lineage>
        <taxon>Bacteria</taxon>
        <taxon>Pseudomonadati</taxon>
        <taxon>Pseudomonadota</taxon>
        <taxon>Gammaproteobacteria</taxon>
        <taxon>Alteromonadales</taxon>
        <taxon>Alteromonadaceae</taxon>
        <taxon>Brumicola</taxon>
    </lineage>
</organism>
<gene>
    <name evidence="1" type="ordered locus">GNIT_0963</name>
</gene>
<dbReference type="HOGENOM" id="CLU_923657_0_0_6"/>